<dbReference type="PANTHER" id="PTHR43133">
    <property type="entry name" value="RNA POLYMERASE ECF-TYPE SIGMA FACTO"/>
    <property type="match status" value="1"/>
</dbReference>
<feature type="domain" description="RNA polymerase sigma factor 70 region 4 type 2" evidence="9">
    <location>
        <begin position="132"/>
        <end position="177"/>
    </location>
</feature>
<evidence type="ECO:0000259" key="9">
    <source>
        <dbReference type="Pfam" id="PF08281"/>
    </source>
</evidence>
<protein>
    <recommendedName>
        <fullName evidence="6">RNA polymerase sigma factor</fullName>
    </recommendedName>
</protein>
<dbReference type="InterPro" id="IPR013325">
    <property type="entry name" value="RNA_pol_sigma_r2"/>
</dbReference>
<dbReference type="InterPro" id="IPR014284">
    <property type="entry name" value="RNA_pol_sigma-70_dom"/>
</dbReference>
<dbReference type="Gene3D" id="1.10.10.10">
    <property type="entry name" value="Winged helix-like DNA-binding domain superfamily/Winged helix DNA-binding domain"/>
    <property type="match status" value="1"/>
</dbReference>
<feature type="transmembrane region" description="Helical" evidence="7">
    <location>
        <begin position="398"/>
        <end position="415"/>
    </location>
</feature>
<dbReference type="PATRIC" id="fig|69.6.peg.1579"/>
<dbReference type="CDD" id="cd06171">
    <property type="entry name" value="Sigma70_r4"/>
    <property type="match status" value="1"/>
</dbReference>
<name>A0A0S2DEK2_LYSEN</name>
<dbReference type="PROSITE" id="PS01063">
    <property type="entry name" value="SIGMA70_ECF"/>
    <property type="match status" value="1"/>
</dbReference>
<dbReference type="Gene3D" id="1.10.1740.10">
    <property type="match status" value="1"/>
</dbReference>
<reference evidence="10 11" key="1">
    <citation type="submission" date="2015-11" db="EMBL/GenBank/DDBJ databases">
        <title>Genome sequences of Lysobacter enzymogenes strain C3 and Lysobacter antibioticus ATCC 29479.</title>
        <authorList>
            <person name="Kobayashi D.Y."/>
        </authorList>
    </citation>
    <scope>NUCLEOTIDE SEQUENCE [LARGE SCALE GENOMIC DNA]</scope>
    <source>
        <strain evidence="10 11">C3</strain>
    </source>
</reference>
<gene>
    <name evidence="10" type="ORF">GLE_1599</name>
</gene>
<sequence>MNAQALDSLIGHDLPLAAGGDSAAYSRIVGACQNSVTAIALAMVRDVQASEDIAQEAFLSAWQNIRKLHNPSSFLPWLRQITRNLARDHLRARVRQPRAVEDAELAIELAADPAPGAIETLLEAERARVAAELISALPDESREVLLLYYREGQSSQQVAALLGLSDAAVRKRLSRARGAVREELMERFAAFARASAPSVGFTTLVASSLGLIAPPSIAAAALAGGAAGSSVAGKFGLGASSASGGVAGGGAAALLDRLLAPFAAAGGGEALEHGARWSVQLGGVIGGTIGGALGALAMTQILLRYARGAQERRRIYRMMIAMSVSAALVCLGLLAALALSRGWLAPAAFLLLSMALMNWQMLRWLPREIGPLLDRAQRESGRDPRAGFGYRWLLGKPAIVWSNVALLASIALVLYKDGRFG</sequence>
<dbReference type="KEGG" id="lez:GLE_1599"/>
<feature type="domain" description="RNA polymerase sigma-70 region 2" evidence="8">
    <location>
        <begin position="29"/>
        <end position="95"/>
    </location>
</feature>
<keyword evidence="7" id="KW-0472">Membrane</keyword>
<dbReference type="PANTHER" id="PTHR43133:SF25">
    <property type="entry name" value="RNA POLYMERASE SIGMA FACTOR RFAY-RELATED"/>
    <property type="match status" value="1"/>
</dbReference>
<organism evidence="10 11">
    <name type="scientific">Lysobacter enzymogenes</name>
    <dbReference type="NCBI Taxonomy" id="69"/>
    <lineage>
        <taxon>Bacteria</taxon>
        <taxon>Pseudomonadati</taxon>
        <taxon>Pseudomonadota</taxon>
        <taxon>Gammaproteobacteria</taxon>
        <taxon>Lysobacterales</taxon>
        <taxon>Lysobacteraceae</taxon>
        <taxon>Lysobacter</taxon>
    </lineage>
</organism>
<dbReference type="GO" id="GO:0006352">
    <property type="term" value="P:DNA-templated transcription initiation"/>
    <property type="evidence" value="ECO:0007669"/>
    <property type="project" value="InterPro"/>
</dbReference>
<keyword evidence="2 6" id="KW-0805">Transcription regulation</keyword>
<evidence type="ECO:0000256" key="6">
    <source>
        <dbReference type="RuleBase" id="RU000716"/>
    </source>
</evidence>
<dbReference type="SUPFAM" id="SSF88946">
    <property type="entry name" value="Sigma2 domain of RNA polymerase sigma factors"/>
    <property type="match status" value="1"/>
</dbReference>
<dbReference type="EMBL" id="CP013140">
    <property type="protein sequence ID" value="ALN56956.1"/>
    <property type="molecule type" value="Genomic_DNA"/>
</dbReference>
<proteinExistence type="inferred from homology"/>
<dbReference type="InterPro" id="IPR000838">
    <property type="entry name" value="RNA_pol_sigma70_ECF_CS"/>
</dbReference>
<evidence type="ECO:0000313" key="11">
    <source>
        <dbReference type="Proteomes" id="UP000061569"/>
    </source>
</evidence>
<comment type="similarity">
    <text evidence="1 6">Belongs to the sigma-70 factor family. ECF subfamily.</text>
</comment>
<evidence type="ECO:0000256" key="1">
    <source>
        <dbReference type="ARBA" id="ARBA00010641"/>
    </source>
</evidence>
<feature type="transmembrane region" description="Helical" evidence="7">
    <location>
        <begin position="315"/>
        <end position="337"/>
    </location>
</feature>
<keyword evidence="7" id="KW-1133">Transmembrane helix</keyword>
<dbReference type="GO" id="GO:0016987">
    <property type="term" value="F:sigma factor activity"/>
    <property type="evidence" value="ECO:0007669"/>
    <property type="project" value="UniProtKB-KW"/>
</dbReference>
<dbReference type="Pfam" id="PF08281">
    <property type="entry name" value="Sigma70_r4_2"/>
    <property type="match status" value="1"/>
</dbReference>
<dbReference type="InterPro" id="IPR013249">
    <property type="entry name" value="RNA_pol_sigma70_r4_t2"/>
</dbReference>
<evidence type="ECO:0000259" key="8">
    <source>
        <dbReference type="Pfam" id="PF04542"/>
    </source>
</evidence>
<feature type="transmembrane region" description="Helical" evidence="7">
    <location>
        <begin position="281"/>
        <end position="303"/>
    </location>
</feature>
<dbReference type="InterPro" id="IPR036388">
    <property type="entry name" value="WH-like_DNA-bd_sf"/>
</dbReference>
<evidence type="ECO:0000256" key="2">
    <source>
        <dbReference type="ARBA" id="ARBA00023015"/>
    </source>
</evidence>
<evidence type="ECO:0000256" key="4">
    <source>
        <dbReference type="ARBA" id="ARBA00023125"/>
    </source>
</evidence>
<evidence type="ECO:0000256" key="5">
    <source>
        <dbReference type="ARBA" id="ARBA00023163"/>
    </source>
</evidence>
<evidence type="ECO:0000256" key="7">
    <source>
        <dbReference type="SAM" id="Phobius"/>
    </source>
</evidence>
<dbReference type="SUPFAM" id="SSF88659">
    <property type="entry name" value="Sigma3 and sigma4 domains of RNA polymerase sigma factors"/>
    <property type="match status" value="1"/>
</dbReference>
<dbReference type="Pfam" id="PF04542">
    <property type="entry name" value="Sigma70_r2"/>
    <property type="match status" value="1"/>
</dbReference>
<keyword evidence="7" id="KW-0812">Transmembrane</keyword>
<evidence type="ECO:0000313" key="10">
    <source>
        <dbReference type="EMBL" id="ALN56956.1"/>
    </source>
</evidence>
<dbReference type="OrthoDB" id="5757196at2"/>
<dbReference type="InterPro" id="IPR039425">
    <property type="entry name" value="RNA_pol_sigma-70-like"/>
</dbReference>
<dbReference type="AlphaFoldDB" id="A0A0S2DEK2"/>
<dbReference type="InterPro" id="IPR007627">
    <property type="entry name" value="RNA_pol_sigma70_r2"/>
</dbReference>
<keyword evidence="3 6" id="KW-0731">Sigma factor</keyword>
<dbReference type="Proteomes" id="UP000061569">
    <property type="component" value="Chromosome"/>
</dbReference>
<feature type="transmembrane region" description="Helical" evidence="7">
    <location>
        <begin position="343"/>
        <end position="362"/>
    </location>
</feature>
<dbReference type="InterPro" id="IPR013324">
    <property type="entry name" value="RNA_pol_sigma_r3/r4-like"/>
</dbReference>
<accession>A0A0S2DEK2</accession>
<keyword evidence="4 6" id="KW-0238">DNA-binding</keyword>
<dbReference type="STRING" id="69.GLE_1599"/>
<dbReference type="NCBIfam" id="TIGR02937">
    <property type="entry name" value="sigma70-ECF"/>
    <property type="match status" value="1"/>
</dbReference>
<dbReference type="GO" id="GO:0003677">
    <property type="term" value="F:DNA binding"/>
    <property type="evidence" value="ECO:0007669"/>
    <property type="project" value="UniProtKB-KW"/>
</dbReference>
<evidence type="ECO:0000256" key="3">
    <source>
        <dbReference type="ARBA" id="ARBA00023082"/>
    </source>
</evidence>
<keyword evidence="5 6" id="KW-0804">Transcription</keyword>